<evidence type="ECO:0000256" key="1">
    <source>
        <dbReference type="ARBA" id="ARBA00022741"/>
    </source>
</evidence>
<accession>A0A0G4FUM4</accession>
<dbReference type="GO" id="GO:0005524">
    <property type="term" value="F:ATP binding"/>
    <property type="evidence" value="ECO:0007669"/>
    <property type="project" value="UniProtKB-UniRule"/>
</dbReference>
<keyword evidence="9" id="KW-1185">Reference proteome</keyword>
<evidence type="ECO:0000256" key="5">
    <source>
        <dbReference type="PROSITE-ProRule" id="PRU00560"/>
    </source>
</evidence>
<dbReference type="InParanoid" id="A0A0G4FUM4"/>
<feature type="compositionally biased region" description="Pro residues" evidence="6">
    <location>
        <begin position="876"/>
        <end position="887"/>
    </location>
</feature>
<proteinExistence type="predicted"/>
<evidence type="ECO:0000256" key="6">
    <source>
        <dbReference type="SAM" id="MobiDB-lite"/>
    </source>
</evidence>
<dbReference type="GO" id="GO:0043138">
    <property type="term" value="F:3'-5' DNA helicase activity"/>
    <property type="evidence" value="ECO:0007669"/>
    <property type="project" value="TreeGrafter"/>
</dbReference>
<organism evidence="8 9">
    <name type="scientific">Vitrella brassicaformis (strain CCMP3155)</name>
    <dbReference type="NCBI Taxonomy" id="1169540"/>
    <lineage>
        <taxon>Eukaryota</taxon>
        <taxon>Sar</taxon>
        <taxon>Alveolata</taxon>
        <taxon>Colpodellida</taxon>
        <taxon>Vitrellaceae</taxon>
        <taxon>Vitrella</taxon>
    </lineage>
</organism>
<dbReference type="Gene3D" id="3.40.50.300">
    <property type="entry name" value="P-loop containing nucleotide triphosphate hydrolases"/>
    <property type="match status" value="3"/>
</dbReference>
<keyword evidence="3 5" id="KW-0347">Helicase</keyword>
<keyword evidence="4 5" id="KW-0067">ATP-binding</keyword>
<dbReference type="GO" id="GO:0000724">
    <property type="term" value="P:double-strand break repair via homologous recombination"/>
    <property type="evidence" value="ECO:0007669"/>
    <property type="project" value="TreeGrafter"/>
</dbReference>
<sequence>MAGAPAAGSLTEEQDRARQSPTDEPLSIEACAGSGKTKTLIFRLELIISLYEIAPEAILVFSFSRAACEELKARLKASGNARTNPLARIGVQTYHAFCLSVLRERPEVADAFFRLGGATGEVSEDGGQDGGRGGGEASATLATGGTTPAEAPQQQPEEAAFQVVDENKQRFKVGEILEDLQTRNVIQRSHSTNIRPAAKYLRAINRAKARNLPPDDSSLTANQRIVYREYEESMKAARCLDFCDMLKAVMYSLQQPASPLLAELTKRHTFILVDEFQDTSTVQLQLLHLLARDGRVTVVGDPSQRIYGFQGAGDDQFGAFRDRYQAAPRVKLTQNFRGQPVEACSCATPEHEMFWVLLHILMLKGFIDGAGSGPLQQPSCQWKDIAIICRKQSTLTEFQKFLEGHNIPLVVRGAAYYSQREVEDILAICRKELPPPNGPLPFITCLTILSAMAEQEVPQPPPPPPPDHDTQDGHHHHQQPPAPHRPPIKKQPPRAQKLPKKKDRERVARRRREQLRLAEPSADAISRFEQRVRAAVGRIHVYEEKPDGPRQRVHENEVLNRAICAACNVLDKSCQLTDRLRDLELSEFLHRVVKKLPQSRDYGALIEALQREAKAYTQQQSPAARLSGFLDAIALSDDATELLAEKASTNNERNASPSPQLTAPRARSSGGSGPDSQEEERRVAYVALSRAKEQLRISFVEIKLDNNKPNRCSVSPYLADLPPDPSPLVNRITYSHIPDDDRTAVKRALEQMLKSLSGAADGTGPSRDFLAAMANPSKPGGRPQFYNKAPPRSRTPPRLPGVADANDPAGGGAAAMPPIAPPGNLPPLWYSQTSQPPAMPPPPPGPPARAYVRPPPPRPRPPADGIIARPVGMPHGPMPPRGIPCPPAGGHSPVPRQPFRPPSIQFMWARAPHPQPATMPAAAAAPAPQAKESEREREDEVPMNEIDGWIDDDYGDNGGDAEGVGGDGDQRPMVSAAAAAAHPAGGAASERRMPPTSNPIPPAAAAAAVSQQPRGDQRDVVDLTDCADEVAAQQQGGRGGDVQSGGRASHAMVISSDSQEGTDRRIPHGHRKRKGAAGGDGARGKGKRIKREGRDAKGRAEVAG</sequence>
<evidence type="ECO:0000259" key="7">
    <source>
        <dbReference type="PROSITE" id="PS51198"/>
    </source>
</evidence>
<name>A0A0G4FUM4_VITBC</name>
<feature type="compositionally biased region" description="Gly residues" evidence="6">
    <location>
        <begin position="956"/>
        <end position="967"/>
    </location>
</feature>
<dbReference type="GO" id="GO:0003677">
    <property type="term" value="F:DNA binding"/>
    <property type="evidence" value="ECO:0007669"/>
    <property type="project" value="InterPro"/>
</dbReference>
<feature type="binding site" evidence="5">
    <location>
        <begin position="30"/>
        <end position="37"/>
    </location>
    <ligand>
        <name>ATP</name>
        <dbReference type="ChEBI" id="CHEBI:30616"/>
    </ligand>
</feature>
<dbReference type="GO" id="GO:0016787">
    <property type="term" value="F:hydrolase activity"/>
    <property type="evidence" value="ECO:0007669"/>
    <property type="project" value="UniProtKB-UniRule"/>
</dbReference>
<feature type="compositionally biased region" description="Acidic residues" evidence="6">
    <location>
        <begin position="941"/>
        <end position="955"/>
    </location>
</feature>
<dbReference type="InterPro" id="IPR000212">
    <property type="entry name" value="DNA_helicase_UvrD/REP"/>
</dbReference>
<dbReference type="Pfam" id="PF00580">
    <property type="entry name" value="UvrD-helicase"/>
    <property type="match status" value="1"/>
</dbReference>
<dbReference type="InterPro" id="IPR027417">
    <property type="entry name" value="P-loop_NTPase"/>
</dbReference>
<dbReference type="OrthoDB" id="430542at2759"/>
<dbReference type="AlphaFoldDB" id="A0A0G4FUM4"/>
<protein>
    <recommendedName>
        <fullName evidence="7">UvrD-like helicase ATP-binding domain-containing protein</fullName>
    </recommendedName>
</protein>
<gene>
    <name evidence="8" type="ORF">Vbra_21723</name>
</gene>
<feature type="region of interest" description="Disordered" evidence="6">
    <location>
        <begin position="1"/>
        <end position="29"/>
    </location>
</feature>
<evidence type="ECO:0000313" key="8">
    <source>
        <dbReference type="EMBL" id="CEM18644.1"/>
    </source>
</evidence>
<evidence type="ECO:0000256" key="2">
    <source>
        <dbReference type="ARBA" id="ARBA00022801"/>
    </source>
</evidence>
<feature type="region of interest" description="Disordered" evidence="6">
    <location>
        <begin position="647"/>
        <end position="681"/>
    </location>
</feature>
<feature type="compositionally biased region" description="Basic and acidic residues" evidence="6">
    <location>
        <begin position="931"/>
        <end position="940"/>
    </location>
</feature>
<dbReference type="Gene3D" id="1.10.10.160">
    <property type="match status" value="1"/>
</dbReference>
<feature type="compositionally biased region" description="Basic and acidic residues" evidence="6">
    <location>
        <begin position="1092"/>
        <end position="1104"/>
    </location>
</feature>
<keyword evidence="1 5" id="KW-0547">Nucleotide-binding</keyword>
<dbReference type="Gene3D" id="1.10.486.10">
    <property type="entry name" value="PCRA, domain 4"/>
    <property type="match status" value="1"/>
</dbReference>
<feature type="region of interest" description="Disordered" evidence="6">
    <location>
        <begin position="120"/>
        <end position="155"/>
    </location>
</feature>
<dbReference type="Gene3D" id="3.30.160.800">
    <property type="match status" value="1"/>
</dbReference>
<dbReference type="InterPro" id="IPR014016">
    <property type="entry name" value="UvrD-like_ATP-bd"/>
</dbReference>
<feature type="compositionally biased region" description="Low complexity" evidence="6">
    <location>
        <begin position="916"/>
        <end position="930"/>
    </location>
</feature>
<dbReference type="InterPro" id="IPR013986">
    <property type="entry name" value="DExx_box_DNA_helicase_dom_sf"/>
</dbReference>
<feature type="compositionally biased region" description="Basic residues" evidence="6">
    <location>
        <begin position="486"/>
        <end position="513"/>
    </location>
</feature>
<feature type="region of interest" description="Disordered" evidence="6">
    <location>
        <begin position="757"/>
        <end position="1104"/>
    </location>
</feature>
<keyword evidence="2 5" id="KW-0378">Hydrolase</keyword>
<feature type="compositionally biased region" description="Polar residues" evidence="6">
    <location>
        <begin position="647"/>
        <end position="661"/>
    </location>
</feature>
<feature type="compositionally biased region" description="Pro residues" evidence="6">
    <location>
        <begin position="837"/>
        <end position="862"/>
    </location>
</feature>
<dbReference type="PROSITE" id="PS51198">
    <property type="entry name" value="UVRD_HELICASE_ATP_BIND"/>
    <property type="match status" value="1"/>
</dbReference>
<reference evidence="8 9" key="1">
    <citation type="submission" date="2014-11" db="EMBL/GenBank/DDBJ databases">
        <authorList>
            <person name="Zhu J."/>
            <person name="Qi W."/>
            <person name="Song R."/>
        </authorList>
    </citation>
    <scope>NUCLEOTIDE SEQUENCE [LARGE SCALE GENOMIC DNA]</scope>
</reference>
<dbReference type="EMBL" id="CDMY01000505">
    <property type="protein sequence ID" value="CEM18644.1"/>
    <property type="molecule type" value="Genomic_DNA"/>
</dbReference>
<feature type="region of interest" description="Disordered" evidence="6">
    <location>
        <begin position="454"/>
        <end position="515"/>
    </location>
</feature>
<dbReference type="GO" id="GO:0031297">
    <property type="term" value="P:replication fork processing"/>
    <property type="evidence" value="ECO:0007669"/>
    <property type="project" value="TreeGrafter"/>
</dbReference>
<dbReference type="CDD" id="cd17932">
    <property type="entry name" value="DEXQc_UvrD"/>
    <property type="match status" value="1"/>
</dbReference>
<evidence type="ECO:0000313" key="9">
    <source>
        <dbReference type="Proteomes" id="UP000041254"/>
    </source>
</evidence>
<dbReference type="STRING" id="1169540.A0A0G4FUM4"/>
<dbReference type="GO" id="GO:0005634">
    <property type="term" value="C:nucleus"/>
    <property type="evidence" value="ECO:0007669"/>
    <property type="project" value="TreeGrafter"/>
</dbReference>
<dbReference type="SUPFAM" id="SSF52540">
    <property type="entry name" value="P-loop containing nucleoside triphosphate hydrolases"/>
    <property type="match status" value="1"/>
</dbReference>
<dbReference type="PANTHER" id="PTHR11070">
    <property type="entry name" value="UVRD / RECB / PCRA DNA HELICASE FAMILY MEMBER"/>
    <property type="match status" value="1"/>
</dbReference>
<feature type="domain" description="UvrD-like helicase ATP-binding" evidence="7">
    <location>
        <begin position="9"/>
        <end position="339"/>
    </location>
</feature>
<feature type="compositionally biased region" description="Low complexity" evidence="6">
    <location>
        <begin position="976"/>
        <end position="988"/>
    </location>
</feature>
<dbReference type="PANTHER" id="PTHR11070:SF30">
    <property type="entry name" value="F-BOX DNA HELICASE 1"/>
    <property type="match status" value="1"/>
</dbReference>
<evidence type="ECO:0000256" key="3">
    <source>
        <dbReference type="ARBA" id="ARBA00022806"/>
    </source>
</evidence>
<dbReference type="Proteomes" id="UP000041254">
    <property type="component" value="Unassembled WGS sequence"/>
</dbReference>
<evidence type="ECO:0000256" key="4">
    <source>
        <dbReference type="ARBA" id="ARBA00022840"/>
    </source>
</evidence>
<dbReference type="VEuPathDB" id="CryptoDB:Vbra_21723"/>